<dbReference type="Proteomes" id="UP000274756">
    <property type="component" value="Unassembled WGS sequence"/>
</dbReference>
<evidence type="ECO:0000313" key="4">
    <source>
        <dbReference type="WBParaSite" id="DME_0000684301-mRNA-1"/>
    </source>
</evidence>
<reference evidence="4" key="1">
    <citation type="submission" date="2017-02" db="UniProtKB">
        <authorList>
            <consortium name="WormBaseParasite"/>
        </authorList>
    </citation>
    <scope>IDENTIFICATION</scope>
</reference>
<accession>A0A0N4UH42</accession>
<protein>
    <submittedName>
        <fullName evidence="1 4">Uncharacterized protein</fullName>
    </submittedName>
</protein>
<dbReference type="OrthoDB" id="5867484at2759"/>
<organism evidence="2 4">
    <name type="scientific">Dracunculus medinensis</name>
    <name type="common">Guinea worm</name>
    <dbReference type="NCBI Taxonomy" id="318479"/>
    <lineage>
        <taxon>Eukaryota</taxon>
        <taxon>Metazoa</taxon>
        <taxon>Ecdysozoa</taxon>
        <taxon>Nematoda</taxon>
        <taxon>Chromadorea</taxon>
        <taxon>Rhabditida</taxon>
        <taxon>Spirurina</taxon>
        <taxon>Dracunculoidea</taxon>
        <taxon>Dracunculidae</taxon>
        <taxon>Dracunculus</taxon>
    </lineage>
</organism>
<name>A0A0N4UH42_DRAME</name>
<proteinExistence type="predicted"/>
<reference evidence="1 3" key="2">
    <citation type="submission" date="2018-11" db="EMBL/GenBank/DDBJ databases">
        <authorList>
            <consortium name="Pathogen Informatics"/>
        </authorList>
    </citation>
    <scope>NUCLEOTIDE SEQUENCE [LARGE SCALE GENOMIC DNA]</scope>
</reference>
<evidence type="ECO:0000313" key="3">
    <source>
        <dbReference type="Proteomes" id="UP000274756"/>
    </source>
</evidence>
<dbReference type="AlphaFoldDB" id="A0A0N4UH42"/>
<dbReference type="Proteomes" id="UP000038040">
    <property type="component" value="Unplaced"/>
</dbReference>
<sequence length="74" mass="8730">MVLIREDWNARVGHNAVAMISIIGKYGIGDRWVNGKHLLRYAEERELFVTNTCFRHHRKYLIIWNSGQPTFQSD</sequence>
<evidence type="ECO:0000313" key="1">
    <source>
        <dbReference type="EMBL" id="VDN51484.1"/>
    </source>
</evidence>
<dbReference type="EMBL" id="UYYG01000022">
    <property type="protein sequence ID" value="VDN51484.1"/>
    <property type="molecule type" value="Genomic_DNA"/>
</dbReference>
<gene>
    <name evidence="1" type="ORF">DME_LOCUS1457</name>
</gene>
<dbReference type="WBParaSite" id="DME_0000684301-mRNA-1">
    <property type="protein sequence ID" value="DME_0000684301-mRNA-1"/>
    <property type="gene ID" value="DME_0000684301"/>
</dbReference>
<keyword evidence="3" id="KW-1185">Reference proteome</keyword>
<evidence type="ECO:0000313" key="2">
    <source>
        <dbReference type="Proteomes" id="UP000038040"/>
    </source>
</evidence>